<dbReference type="RefSeq" id="WP_213236106.1">
    <property type="nucleotide sequence ID" value="NZ_JAHBCL010000009.1"/>
</dbReference>
<sequence length="161" mass="18007">MIREVMASDLPAIKEIYNEAILNTTVVFDIEPKTDAVMQAWYQAHQDYHKIFVYDEGGKAVGFAALSRYREHQAFAATVELSIYVTKTLRGTGIGKKLMAHVIAYARQCEAIHTIVSVITSSNEGSIRFHLDFGFKHCGRIEGAGYKFGTYLGIDNLQLIV</sequence>
<proteinExistence type="predicted"/>
<evidence type="ECO:0000313" key="5">
    <source>
        <dbReference type="Proteomes" id="UP000746471"/>
    </source>
</evidence>
<protein>
    <submittedName>
        <fullName evidence="4">N-acetyltransferase</fullName>
    </submittedName>
</protein>
<dbReference type="InterPro" id="IPR000182">
    <property type="entry name" value="GNAT_dom"/>
</dbReference>
<accession>A0ABS5PN47</accession>
<dbReference type="SUPFAM" id="SSF55729">
    <property type="entry name" value="Acyl-CoA N-acyltransferases (Nat)"/>
    <property type="match status" value="1"/>
</dbReference>
<organism evidence="4 5">
    <name type="scientific">Fusibacter paucivorans</name>
    <dbReference type="NCBI Taxonomy" id="76009"/>
    <lineage>
        <taxon>Bacteria</taxon>
        <taxon>Bacillati</taxon>
        <taxon>Bacillota</taxon>
        <taxon>Clostridia</taxon>
        <taxon>Eubacteriales</taxon>
        <taxon>Eubacteriales Family XII. Incertae Sedis</taxon>
        <taxon>Fusibacter</taxon>
    </lineage>
</organism>
<dbReference type="PROSITE" id="PS51186">
    <property type="entry name" value="GNAT"/>
    <property type="match status" value="1"/>
</dbReference>
<evidence type="ECO:0000256" key="2">
    <source>
        <dbReference type="ARBA" id="ARBA00023315"/>
    </source>
</evidence>
<dbReference type="Pfam" id="PF13420">
    <property type="entry name" value="Acetyltransf_4"/>
    <property type="match status" value="1"/>
</dbReference>
<evidence type="ECO:0000313" key="4">
    <source>
        <dbReference type="EMBL" id="MBS7526297.1"/>
    </source>
</evidence>
<evidence type="ECO:0000259" key="3">
    <source>
        <dbReference type="PROSITE" id="PS51186"/>
    </source>
</evidence>
<dbReference type="InterPro" id="IPR016181">
    <property type="entry name" value="Acyl_CoA_acyltransferase"/>
</dbReference>
<gene>
    <name evidence="4" type="ORF">KHM83_06380</name>
</gene>
<reference evidence="4 5" key="1">
    <citation type="submission" date="2021-05" db="EMBL/GenBank/DDBJ databases">
        <title>Fusibacter ferrireducens sp. nov., an anaerobic, sulfur- and Fe-reducing bacterium isolated from the mangrove sediment.</title>
        <authorList>
            <person name="Qiu D."/>
        </authorList>
    </citation>
    <scope>NUCLEOTIDE SEQUENCE [LARGE SCALE GENOMIC DNA]</scope>
    <source>
        <strain evidence="4 5">DSM 12116</strain>
    </source>
</reference>
<dbReference type="PANTHER" id="PTHR43072">
    <property type="entry name" value="N-ACETYLTRANSFERASE"/>
    <property type="match status" value="1"/>
</dbReference>
<dbReference type="CDD" id="cd04301">
    <property type="entry name" value="NAT_SF"/>
    <property type="match status" value="1"/>
</dbReference>
<keyword evidence="1" id="KW-0808">Transferase</keyword>
<comment type="caution">
    <text evidence="4">The sequence shown here is derived from an EMBL/GenBank/DDBJ whole genome shotgun (WGS) entry which is preliminary data.</text>
</comment>
<dbReference type="PANTHER" id="PTHR43072:SF23">
    <property type="entry name" value="UPF0039 PROTEIN C11D3.02C"/>
    <property type="match status" value="1"/>
</dbReference>
<keyword evidence="5" id="KW-1185">Reference proteome</keyword>
<feature type="domain" description="N-acetyltransferase" evidence="3">
    <location>
        <begin position="1"/>
        <end position="158"/>
    </location>
</feature>
<keyword evidence="2" id="KW-0012">Acyltransferase</keyword>
<evidence type="ECO:0000256" key="1">
    <source>
        <dbReference type="ARBA" id="ARBA00022679"/>
    </source>
</evidence>
<dbReference type="EMBL" id="JAHBCL010000009">
    <property type="protein sequence ID" value="MBS7526297.1"/>
    <property type="molecule type" value="Genomic_DNA"/>
</dbReference>
<name>A0ABS5PN47_9FIRM</name>
<dbReference type="Proteomes" id="UP000746471">
    <property type="component" value="Unassembled WGS sequence"/>
</dbReference>
<dbReference type="Gene3D" id="3.40.630.30">
    <property type="match status" value="1"/>
</dbReference>